<dbReference type="EMBL" id="CAJGYO010000007">
    <property type="protein sequence ID" value="CAD6245711.1"/>
    <property type="molecule type" value="Genomic_DNA"/>
</dbReference>
<proteinExistence type="predicted"/>
<name>A0A811PIJ7_9POAL</name>
<organism evidence="2 3">
    <name type="scientific">Miscanthus lutarioriparius</name>
    <dbReference type="NCBI Taxonomy" id="422564"/>
    <lineage>
        <taxon>Eukaryota</taxon>
        <taxon>Viridiplantae</taxon>
        <taxon>Streptophyta</taxon>
        <taxon>Embryophyta</taxon>
        <taxon>Tracheophyta</taxon>
        <taxon>Spermatophyta</taxon>
        <taxon>Magnoliopsida</taxon>
        <taxon>Liliopsida</taxon>
        <taxon>Poales</taxon>
        <taxon>Poaceae</taxon>
        <taxon>PACMAD clade</taxon>
        <taxon>Panicoideae</taxon>
        <taxon>Andropogonodae</taxon>
        <taxon>Andropogoneae</taxon>
        <taxon>Saccharinae</taxon>
        <taxon>Miscanthus</taxon>
    </lineage>
</organism>
<feature type="compositionally biased region" description="Polar residues" evidence="1">
    <location>
        <begin position="64"/>
        <end position="75"/>
    </location>
</feature>
<comment type="caution">
    <text evidence="2">The sequence shown here is derived from an EMBL/GenBank/DDBJ whole genome shotgun (WGS) entry which is preliminary data.</text>
</comment>
<evidence type="ECO:0000313" key="3">
    <source>
        <dbReference type="Proteomes" id="UP000604825"/>
    </source>
</evidence>
<evidence type="ECO:0000256" key="1">
    <source>
        <dbReference type="SAM" id="MobiDB-lite"/>
    </source>
</evidence>
<keyword evidence="3" id="KW-1185">Reference proteome</keyword>
<accession>A0A811PIJ7</accession>
<sequence length="75" mass="8102">MNSPLPASRMPGTADKMWSPVSTRLWSLRWLLSRGKLAMVGTSYSPRSASDIEQGPVEAESARSPKTSKTPPSAN</sequence>
<protein>
    <submittedName>
        <fullName evidence="2">Uncharacterized protein</fullName>
    </submittedName>
</protein>
<feature type="region of interest" description="Disordered" evidence="1">
    <location>
        <begin position="42"/>
        <end position="75"/>
    </location>
</feature>
<dbReference type="Proteomes" id="UP000604825">
    <property type="component" value="Unassembled WGS sequence"/>
</dbReference>
<gene>
    <name evidence="2" type="ORF">NCGR_LOCUS30004</name>
</gene>
<reference evidence="2" key="1">
    <citation type="submission" date="2020-10" db="EMBL/GenBank/DDBJ databases">
        <authorList>
            <person name="Han B."/>
            <person name="Lu T."/>
            <person name="Zhao Q."/>
            <person name="Huang X."/>
            <person name="Zhao Y."/>
        </authorList>
    </citation>
    <scope>NUCLEOTIDE SEQUENCE</scope>
</reference>
<evidence type="ECO:0000313" key="2">
    <source>
        <dbReference type="EMBL" id="CAD6245711.1"/>
    </source>
</evidence>
<dbReference type="OrthoDB" id="716691at2759"/>
<dbReference type="AlphaFoldDB" id="A0A811PIJ7"/>